<dbReference type="InterPro" id="IPR006016">
    <property type="entry name" value="UspA"/>
</dbReference>
<feature type="domain" description="UspA" evidence="2">
    <location>
        <begin position="156"/>
        <end position="267"/>
    </location>
</feature>
<dbReference type="Proteomes" id="UP000024942">
    <property type="component" value="Unassembled WGS sequence"/>
</dbReference>
<dbReference type="PATRIC" id="fig|1280953.3.peg.503"/>
<keyword evidence="4" id="KW-1185">Reference proteome</keyword>
<evidence type="ECO:0000259" key="2">
    <source>
        <dbReference type="Pfam" id="PF00582"/>
    </source>
</evidence>
<dbReference type="SUPFAM" id="SSF52402">
    <property type="entry name" value="Adenine nucleotide alpha hydrolases-like"/>
    <property type="match status" value="1"/>
</dbReference>
<evidence type="ECO:0000313" key="4">
    <source>
        <dbReference type="Proteomes" id="UP000024942"/>
    </source>
</evidence>
<dbReference type="EMBL" id="ARYL01000002">
    <property type="protein sequence ID" value="KDA04170.1"/>
    <property type="molecule type" value="Genomic_DNA"/>
</dbReference>
<dbReference type="eggNOG" id="COG0589">
    <property type="taxonomic scope" value="Bacteria"/>
</dbReference>
<dbReference type="AlphaFoldDB" id="A0A059GC50"/>
<dbReference type="Pfam" id="PF00582">
    <property type="entry name" value="Usp"/>
    <property type="match status" value="1"/>
</dbReference>
<name>A0A059GC50_9PROT</name>
<sequence length="277" mass="28942">MSVVAVLQGTEAEDRQTTLAAIEIARRLNTPVTGLFALPDPMAVLMVSTSPEMATVSPAATQSVIDMQAKMTKIAKTVFHDATSTGAHGLDCDFFHEVNTVERASANAATLADAVVFPRSAATTSAPLYMAFEHVMMEARLPLVLAGTDNIPTGPVIIAWDGSNGASRAVRFHLPLIRAFGDVIIAQAPKDLERDAARPVAEPGTLEDWLKRHGVSVKVAGIEGDVAGGLLALAKGSGASMIVAGAYGHSRLGERLFGGTTRHLLSAKDAPALALAR</sequence>
<evidence type="ECO:0000313" key="3">
    <source>
        <dbReference type="EMBL" id="KDA04170.1"/>
    </source>
</evidence>
<evidence type="ECO:0000256" key="1">
    <source>
        <dbReference type="ARBA" id="ARBA00008791"/>
    </source>
</evidence>
<organism evidence="3 4">
    <name type="scientific">Hyphomonas oceanitis SCH89</name>
    <dbReference type="NCBI Taxonomy" id="1280953"/>
    <lineage>
        <taxon>Bacteria</taxon>
        <taxon>Pseudomonadati</taxon>
        <taxon>Pseudomonadota</taxon>
        <taxon>Alphaproteobacteria</taxon>
        <taxon>Hyphomonadales</taxon>
        <taxon>Hyphomonadaceae</taxon>
        <taxon>Hyphomonas</taxon>
    </lineage>
</organism>
<accession>A0A059GC50</accession>
<dbReference type="RefSeq" id="WP_051624449.1">
    <property type="nucleotide sequence ID" value="NZ_ARYL01000002.1"/>
</dbReference>
<dbReference type="CDD" id="cd00293">
    <property type="entry name" value="USP-like"/>
    <property type="match status" value="1"/>
</dbReference>
<dbReference type="PRINTS" id="PR01438">
    <property type="entry name" value="UNVRSLSTRESS"/>
</dbReference>
<dbReference type="OrthoDB" id="9804721at2"/>
<comment type="caution">
    <text evidence="3">The sequence shown here is derived from an EMBL/GenBank/DDBJ whole genome shotgun (WGS) entry which is preliminary data.</text>
</comment>
<dbReference type="STRING" id="1280953.HOC_02501"/>
<reference evidence="3 4" key="1">
    <citation type="journal article" date="2014" name="Antonie Van Leeuwenhoek">
        <title>Hyphomonas beringensis sp. nov. and Hyphomonas chukchiensis sp. nov., isolated from surface seawater of the Bering Sea and Chukchi Sea.</title>
        <authorList>
            <person name="Li C."/>
            <person name="Lai Q."/>
            <person name="Li G."/>
            <person name="Dong C."/>
            <person name="Wang J."/>
            <person name="Liao Y."/>
            <person name="Shao Z."/>
        </authorList>
    </citation>
    <scope>NUCLEOTIDE SEQUENCE [LARGE SCALE GENOMIC DNA]</scope>
    <source>
        <strain evidence="3 4">SCH89</strain>
    </source>
</reference>
<comment type="similarity">
    <text evidence="1">Belongs to the universal stress protein A family.</text>
</comment>
<gene>
    <name evidence="3" type="ORF">HOC_02501</name>
</gene>
<proteinExistence type="inferred from homology"/>
<dbReference type="Gene3D" id="3.40.50.12370">
    <property type="match status" value="1"/>
</dbReference>
<protein>
    <submittedName>
        <fullName evidence="3">Universal stress protein family protein</fullName>
    </submittedName>
</protein>
<dbReference type="InterPro" id="IPR006015">
    <property type="entry name" value="Universal_stress_UspA"/>
</dbReference>